<dbReference type="CDD" id="cd00130">
    <property type="entry name" value="PAS"/>
    <property type="match status" value="2"/>
</dbReference>
<dbReference type="Pfam" id="PF02954">
    <property type="entry name" value="HTH_8"/>
    <property type="match status" value="1"/>
</dbReference>
<feature type="domain" description="PAS" evidence="1">
    <location>
        <begin position="274"/>
        <end position="315"/>
    </location>
</feature>
<keyword evidence="3" id="KW-1185">Reference proteome</keyword>
<reference evidence="2 3" key="1">
    <citation type="journal article" date="2020" name="Microorganisms">
        <title>Osmotic Adaptation and Compatible Solute Biosynthesis of Phototrophic Bacteria as Revealed from Genome Analyses.</title>
        <authorList>
            <person name="Imhoff J.F."/>
            <person name="Rahn T."/>
            <person name="Kunzel S."/>
            <person name="Keller A."/>
            <person name="Neulinger S.C."/>
        </authorList>
    </citation>
    <scope>NUCLEOTIDE SEQUENCE [LARGE SCALE GENOMIC DNA]</scope>
    <source>
        <strain evidence="2 3">DSM 25653</strain>
    </source>
</reference>
<gene>
    <name evidence="2" type="primary">ppsR</name>
    <name evidence="2" type="ORF">CKO42_14625</name>
</gene>
<dbReference type="PROSITE" id="PS50112">
    <property type="entry name" value="PAS"/>
    <property type="match status" value="2"/>
</dbReference>
<dbReference type="Proteomes" id="UP001138768">
    <property type="component" value="Unassembled WGS sequence"/>
</dbReference>
<organism evidence="2 3">
    <name type="scientific">Lamprobacter modestohalophilus</name>
    <dbReference type="NCBI Taxonomy" id="1064514"/>
    <lineage>
        <taxon>Bacteria</taxon>
        <taxon>Pseudomonadati</taxon>
        <taxon>Pseudomonadota</taxon>
        <taxon>Gammaproteobacteria</taxon>
        <taxon>Chromatiales</taxon>
        <taxon>Chromatiaceae</taxon>
        <taxon>Lamprobacter</taxon>
    </lineage>
</organism>
<dbReference type="InterPro" id="IPR002197">
    <property type="entry name" value="HTH_Fis"/>
</dbReference>
<dbReference type="SUPFAM" id="SSF46689">
    <property type="entry name" value="Homeodomain-like"/>
    <property type="match status" value="1"/>
</dbReference>
<dbReference type="GO" id="GO:0043565">
    <property type="term" value="F:sequence-specific DNA binding"/>
    <property type="evidence" value="ECO:0007669"/>
    <property type="project" value="InterPro"/>
</dbReference>
<sequence>MKPFDAPQAALGKVDTDRVANLIAAVSDIALILDQQGMIRDVALGNDELSAQVSDDWVGRSWSDTVTAESRGRVENLITDALKDTGAPIWQQIAHISRSGGEVPVRYCATRLGSHNHLIAVGRDLQGFAALQQRLVDAQQSLERDYWRLRQLETRYRLLFRSSSDAILVMDPTTGKVVEANPAASQLLAAEPKRLVGRHFPEGFDEAGTRAVESLIAGVRAAGRASDISARLRNGIEVSVSAALIRQENTALVLLRLAQTAGGSSEDTIEASEPRSRLAKIMERAPDGIVVTAQDGRILNANTAFLDLTQVNSEDQVRGESLDRWLGRPGVDLNVLLANLRQHGAVRLFATTIRSDFGASSEVEISAVAIQNGDQPSFGFIIRNVDRRVSAATGNEQALPRSVEHLTELVGRVPLKEVVRESSDMIERLCIEAALELTGDNRASAAELLGLSRQSLYVKLRRFGLSDAVGDSSGDQPPRDP</sequence>
<dbReference type="PANTHER" id="PTHR44757:SF2">
    <property type="entry name" value="BIOFILM ARCHITECTURE MAINTENANCE PROTEIN MBAA"/>
    <property type="match status" value="1"/>
</dbReference>
<dbReference type="InterPro" id="IPR011785">
    <property type="entry name" value="Tscrpt_reg_PpsR-CrtJ"/>
</dbReference>
<dbReference type="NCBIfam" id="TIGR00229">
    <property type="entry name" value="sensory_box"/>
    <property type="match status" value="2"/>
</dbReference>
<comment type="caution">
    <text evidence="2">The sequence shown here is derived from an EMBL/GenBank/DDBJ whole genome shotgun (WGS) entry which is preliminary data.</text>
</comment>
<dbReference type="AlphaFoldDB" id="A0A9X1B5H6"/>
<dbReference type="Gene3D" id="1.10.10.60">
    <property type="entry name" value="Homeodomain-like"/>
    <property type="match status" value="1"/>
</dbReference>
<proteinExistence type="predicted"/>
<dbReference type="SUPFAM" id="SSF55785">
    <property type="entry name" value="PYP-like sensor domain (PAS domain)"/>
    <property type="match status" value="3"/>
</dbReference>
<accession>A0A9X1B5H6</accession>
<dbReference type="RefSeq" id="WP_200245382.1">
    <property type="nucleotide sequence ID" value="NZ_NRRY01000024.1"/>
</dbReference>
<evidence type="ECO:0000259" key="1">
    <source>
        <dbReference type="PROSITE" id="PS50112"/>
    </source>
</evidence>
<evidence type="ECO:0000313" key="3">
    <source>
        <dbReference type="Proteomes" id="UP001138768"/>
    </source>
</evidence>
<dbReference type="Gene3D" id="3.30.450.20">
    <property type="entry name" value="PAS domain"/>
    <property type="match status" value="3"/>
</dbReference>
<dbReference type="NCBIfam" id="TIGR02040">
    <property type="entry name" value="PpsR-CrtJ"/>
    <property type="match status" value="1"/>
</dbReference>
<dbReference type="PRINTS" id="PR01590">
    <property type="entry name" value="HTHFIS"/>
</dbReference>
<dbReference type="InterPro" id="IPR009057">
    <property type="entry name" value="Homeodomain-like_sf"/>
</dbReference>
<protein>
    <submittedName>
        <fullName evidence="2">Transcriptional regulator PpsR</fullName>
    </submittedName>
</protein>
<dbReference type="InterPro" id="IPR000014">
    <property type="entry name" value="PAS"/>
</dbReference>
<dbReference type="Pfam" id="PF13188">
    <property type="entry name" value="PAS_8"/>
    <property type="match status" value="2"/>
</dbReference>
<dbReference type="SMART" id="SM00091">
    <property type="entry name" value="PAS"/>
    <property type="match status" value="3"/>
</dbReference>
<dbReference type="EMBL" id="NRRY01000024">
    <property type="protein sequence ID" value="MBK1619652.1"/>
    <property type="molecule type" value="Genomic_DNA"/>
</dbReference>
<name>A0A9X1B5H6_9GAMM</name>
<dbReference type="InterPro" id="IPR052155">
    <property type="entry name" value="Biofilm_reg_signaling"/>
</dbReference>
<evidence type="ECO:0000313" key="2">
    <source>
        <dbReference type="EMBL" id="MBK1619652.1"/>
    </source>
</evidence>
<dbReference type="PANTHER" id="PTHR44757">
    <property type="entry name" value="DIGUANYLATE CYCLASE DGCP"/>
    <property type="match status" value="1"/>
</dbReference>
<feature type="domain" description="PAS" evidence="1">
    <location>
        <begin position="152"/>
        <end position="198"/>
    </location>
</feature>
<dbReference type="Gene3D" id="1.20.5.430">
    <property type="match status" value="1"/>
</dbReference>
<dbReference type="InterPro" id="IPR035965">
    <property type="entry name" value="PAS-like_dom_sf"/>
</dbReference>